<organism evidence="1 2">
    <name type="scientific">Naganishia cerealis</name>
    <dbReference type="NCBI Taxonomy" id="610337"/>
    <lineage>
        <taxon>Eukaryota</taxon>
        <taxon>Fungi</taxon>
        <taxon>Dikarya</taxon>
        <taxon>Basidiomycota</taxon>
        <taxon>Agaricomycotina</taxon>
        <taxon>Tremellomycetes</taxon>
        <taxon>Filobasidiales</taxon>
        <taxon>Filobasidiaceae</taxon>
        <taxon>Naganishia</taxon>
    </lineage>
</organism>
<keyword evidence="2" id="KW-1185">Reference proteome</keyword>
<accession>A0ACC2VWS1</accession>
<dbReference type="EMBL" id="JASBWR010000044">
    <property type="protein sequence ID" value="KAJ9103618.1"/>
    <property type="molecule type" value="Genomic_DNA"/>
</dbReference>
<name>A0ACC2VWS1_9TREE</name>
<protein>
    <submittedName>
        <fullName evidence="1">Uncharacterized protein</fullName>
    </submittedName>
</protein>
<gene>
    <name evidence="1" type="ORF">QFC19_004193</name>
</gene>
<proteinExistence type="predicted"/>
<evidence type="ECO:0000313" key="1">
    <source>
        <dbReference type="EMBL" id="KAJ9103618.1"/>
    </source>
</evidence>
<comment type="caution">
    <text evidence="1">The sequence shown here is derived from an EMBL/GenBank/DDBJ whole genome shotgun (WGS) entry which is preliminary data.</text>
</comment>
<evidence type="ECO:0000313" key="2">
    <source>
        <dbReference type="Proteomes" id="UP001241377"/>
    </source>
</evidence>
<dbReference type="Proteomes" id="UP001241377">
    <property type="component" value="Unassembled WGS sequence"/>
</dbReference>
<reference evidence="1" key="1">
    <citation type="submission" date="2023-04" db="EMBL/GenBank/DDBJ databases">
        <title>Draft Genome sequencing of Naganishia species isolated from polar environments using Oxford Nanopore Technology.</title>
        <authorList>
            <person name="Leo P."/>
            <person name="Venkateswaran K."/>
        </authorList>
    </citation>
    <scope>NUCLEOTIDE SEQUENCE</scope>
    <source>
        <strain evidence="1">MNA-CCFEE 5261</strain>
    </source>
</reference>
<sequence length="107" mass="11381">MWGEVKGRSISTSTQLSAAHSDQETMIDTGSSREDLQEEDGSRIREAGLAAGSNASQLSWASAREKTPASTVWSSHDEKGTTSVATSIATPAPSRKGIYWDPARELG</sequence>